<organism evidence="4 5">
    <name type="scientific">Allonocardiopsis opalescens</name>
    <dbReference type="NCBI Taxonomy" id="1144618"/>
    <lineage>
        <taxon>Bacteria</taxon>
        <taxon>Bacillati</taxon>
        <taxon>Actinomycetota</taxon>
        <taxon>Actinomycetes</taxon>
        <taxon>Streptosporangiales</taxon>
        <taxon>Allonocardiopsis</taxon>
    </lineage>
</organism>
<evidence type="ECO:0000256" key="1">
    <source>
        <dbReference type="ARBA" id="ARBA00023002"/>
    </source>
</evidence>
<evidence type="ECO:0000259" key="3">
    <source>
        <dbReference type="Pfam" id="PF22725"/>
    </source>
</evidence>
<reference evidence="4 5" key="1">
    <citation type="submission" date="2018-03" db="EMBL/GenBank/DDBJ databases">
        <title>Genomic Encyclopedia of Archaeal and Bacterial Type Strains, Phase II (KMG-II): from individual species to whole genera.</title>
        <authorList>
            <person name="Goeker M."/>
        </authorList>
    </citation>
    <scope>NUCLEOTIDE SEQUENCE [LARGE SCALE GENOMIC DNA]</scope>
    <source>
        <strain evidence="4 5">DSM 45601</strain>
    </source>
</reference>
<dbReference type="Gene3D" id="3.40.50.720">
    <property type="entry name" value="NAD(P)-binding Rossmann-like Domain"/>
    <property type="match status" value="1"/>
</dbReference>
<proteinExistence type="predicted"/>
<accession>A0A2T0QAA4</accession>
<dbReference type="SUPFAM" id="SSF51735">
    <property type="entry name" value="NAD(P)-binding Rossmann-fold domains"/>
    <property type="match status" value="1"/>
</dbReference>
<dbReference type="InterPro" id="IPR036291">
    <property type="entry name" value="NAD(P)-bd_dom_sf"/>
</dbReference>
<sequence length="387" mass="41285">MQTPARVLLVGAYGYGRIHRARLLRLGALGTTSLVGLCEPRPLDAEVRAEIGGVPVSADLDELLDRCRPEITVIATPIHTHVPLAVRALRAGSAVLVEKPPAARLADFTELLRTVELTGRPCQIGFQSLGSAALPAALRLVGDGILGDLRGIGAAGTWVRTDAYYARTPWAGRMELDGTPVTDGALTNPFAHALASALRLHGAETVEDVAAVEVERFRARPIEADDTVSVRVRTRDGGTVAAAATLCAEQNTDPYLELTGSRGRAVVHYTEDRITVHTTTGTSERTYPRTDLLENLIEHLADPEVPLLAAAHRCGAFMAVLEAIRLAPPPRPIPEAHLRWEGEGPERRAIIAGVDGAVARCARELALFGEAGPDWARSARRGAVGAR</sequence>
<dbReference type="InterPro" id="IPR000683">
    <property type="entry name" value="Gfo/Idh/MocA-like_OxRdtase_N"/>
</dbReference>
<keyword evidence="5" id="KW-1185">Reference proteome</keyword>
<dbReference type="AlphaFoldDB" id="A0A2T0QAA4"/>
<dbReference type="SUPFAM" id="SSF55347">
    <property type="entry name" value="Glyceraldehyde-3-phosphate dehydrogenase-like, C-terminal domain"/>
    <property type="match status" value="1"/>
</dbReference>
<evidence type="ECO:0000313" key="5">
    <source>
        <dbReference type="Proteomes" id="UP000237846"/>
    </source>
</evidence>
<dbReference type="PANTHER" id="PTHR43818:SF11">
    <property type="entry name" value="BCDNA.GH03377"/>
    <property type="match status" value="1"/>
</dbReference>
<dbReference type="PANTHER" id="PTHR43818">
    <property type="entry name" value="BCDNA.GH03377"/>
    <property type="match status" value="1"/>
</dbReference>
<dbReference type="EMBL" id="PVZC01000002">
    <property type="protein sequence ID" value="PRY00846.1"/>
    <property type="molecule type" value="Genomic_DNA"/>
</dbReference>
<evidence type="ECO:0000313" key="4">
    <source>
        <dbReference type="EMBL" id="PRY00846.1"/>
    </source>
</evidence>
<dbReference type="Gene3D" id="3.30.360.10">
    <property type="entry name" value="Dihydrodipicolinate Reductase, domain 2"/>
    <property type="match status" value="1"/>
</dbReference>
<feature type="domain" description="GFO/IDH/MocA-like oxidoreductase" evidence="3">
    <location>
        <begin position="138"/>
        <end position="265"/>
    </location>
</feature>
<gene>
    <name evidence="4" type="ORF">CLV72_102478</name>
</gene>
<keyword evidence="1" id="KW-0560">Oxidoreductase</keyword>
<dbReference type="Pfam" id="PF22725">
    <property type="entry name" value="GFO_IDH_MocA_C3"/>
    <property type="match status" value="1"/>
</dbReference>
<comment type="caution">
    <text evidence="4">The sequence shown here is derived from an EMBL/GenBank/DDBJ whole genome shotgun (WGS) entry which is preliminary data.</text>
</comment>
<dbReference type="RefSeq" id="WP_245930019.1">
    <property type="nucleotide sequence ID" value="NZ_PVZC01000002.1"/>
</dbReference>
<dbReference type="InterPro" id="IPR055170">
    <property type="entry name" value="GFO_IDH_MocA-like_dom"/>
</dbReference>
<dbReference type="Proteomes" id="UP000237846">
    <property type="component" value="Unassembled WGS sequence"/>
</dbReference>
<name>A0A2T0QAA4_9ACTN</name>
<dbReference type="GO" id="GO:0016491">
    <property type="term" value="F:oxidoreductase activity"/>
    <property type="evidence" value="ECO:0007669"/>
    <property type="project" value="UniProtKB-KW"/>
</dbReference>
<dbReference type="GO" id="GO:0000166">
    <property type="term" value="F:nucleotide binding"/>
    <property type="evidence" value="ECO:0007669"/>
    <property type="project" value="InterPro"/>
</dbReference>
<evidence type="ECO:0000259" key="2">
    <source>
        <dbReference type="Pfam" id="PF01408"/>
    </source>
</evidence>
<protein>
    <submittedName>
        <fullName evidence="4">Putative dehydrogenase</fullName>
    </submittedName>
</protein>
<feature type="domain" description="Gfo/Idh/MocA-like oxidoreductase N-terminal" evidence="2">
    <location>
        <begin position="7"/>
        <end position="126"/>
    </location>
</feature>
<dbReference type="Pfam" id="PF01408">
    <property type="entry name" value="GFO_IDH_MocA"/>
    <property type="match status" value="1"/>
</dbReference>
<dbReference type="InterPro" id="IPR050463">
    <property type="entry name" value="Gfo/Idh/MocA_oxidrdct_glycsds"/>
</dbReference>